<dbReference type="PANTHER" id="PTHR43977">
    <property type="entry name" value="STRUCTURAL MAINTENANCE OF CHROMOSOMES PROTEIN 3"/>
    <property type="match status" value="1"/>
</dbReference>
<evidence type="ECO:0000259" key="4">
    <source>
        <dbReference type="Pfam" id="PF02463"/>
    </source>
</evidence>
<evidence type="ECO:0000256" key="1">
    <source>
        <dbReference type="ARBA" id="ARBA00023054"/>
    </source>
</evidence>
<sequence length="897" mass="104277">MYLEKLEIQGFKSFSNKTVLEFDKGITAIVGPNGAGKSNIADAVRWVLGEQSLKLLRGKKSQDVIFSGSGKKSRLGMAEVSIYINNRDGSAPIEYSDLVITRRIYQNGEGEYFINRKKIRLQDILFLVAKANFGQKSYSVIGQGMIERVLTSSSQERKEFFDEAAGVKQYQIKKEQADTKLVRTRENLGQAGILLQEIEPRLRSLTRQVRRLERRELIEADLKNIQRTHYYLQWRELDQKYLALKENFKNQNSQLEKLESEKSEIQKKISVIAQEDTRTQLFHKFQAEYQTYQEEKNKLLQEEAVLKGKTELNYFQKGKGEIAWLENKKSELEQTQKNGRKEIEELRPKYLKEKDFLEQQLVEQKRIVEEFSQLERAIEDGFQKLHKKPELDLPFIQDSIEKIYLEQKGFWEKVEKIQQVKEIAKLRREANSIIRQLESLRDQIRNIRTDQEIEDLPGLQKSLTNLLKTKDNLVNEINSRKIKIQSMQEKLDLLDRKNSDSDEEFKKIERELRIAEASTKDPESMKELWKEEKNDLQIKLTQLESKIGIVQSKLDSFNKEEQTKKDELLKQQGEIQELQIKINKISNEINNDNIEIAKIETKQEDLEREINENLGLDELRIIKENKIATDPEIKKIIPSEREEKIKRLKNQLDLIGGIDPAIQEEYQATSERYNFLTSQINDLEAATCSLEKIIEELEEKIKKQFREAFNKINHEFSKYFKLLFDGGKASLTLRKEELVLPQEKEELEEREEQSLEPTEEGTTKPQMTKKEKVVTGIDIQACPPGKKLSDLNMLSGGEKALTSIALIYAIIANNPPPFVILDEVDAALDEANSIKYAKILEHLAHKTQFVTITHNRATMHQSAILYGVTMQEEGISKLLSVKMEEVDKMRELTKNSF</sequence>
<dbReference type="Gene3D" id="3.40.50.300">
    <property type="entry name" value="P-loop containing nucleotide triphosphate hydrolases"/>
    <property type="match status" value="2"/>
</dbReference>
<protein>
    <recommendedName>
        <fullName evidence="4">RecF/RecN/SMC N-terminal domain-containing protein</fullName>
    </recommendedName>
</protein>
<evidence type="ECO:0000313" key="5">
    <source>
        <dbReference type="EMBL" id="PIS42559.1"/>
    </source>
</evidence>
<organism evidence="5 6">
    <name type="scientific">Candidatus Kerfeldbacteria bacterium CG08_land_8_20_14_0_20_40_16</name>
    <dbReference type="NCBI Taxonomy" id="2014244"/>
    <lineage>
        <taxon>Bacteria</taxon>
        <taxon>Candidatus Kerfeldiibacteriota</taxon>
    </lineage>
</organism>
<feature type="coiled-coil region" evidence="2">
    <location>
        <begin position="167"/>
        <end position="215"/>
    </location>
</feature>
<dbReference type="GO" id="GO:0016887">
    <property type="term" value="F:ATP hydrolysis activity"/>
    <property type="evidence" value="ECO:0007669"/>
    <property type="project" value="InterPro"/>
</dbReference>
<feature type="coiled-coil region" evidence="2">
    <location>
        <begin position="423"/>
        <end position="609"/>
    </location>
</feature>
<dbReference type="SUPFAM" id="SSF52540">
    <property type="entry name" value="P-loop containing nucleoside triphosphate hydrolases"/>
    <property type="match status" value="3"/>
</dbReference>
<gene>
    <name evidence="5" type="ORF">COT24_02885</name>
</gene>
<keyword evidence="1 2" id="KW-0175">Coiled coil</keyword>
<dbReference type="InterPro" id="IPR024704">
    <property type="entry name" value="SMC"/>
</dbReference>
<feature type="coiled-coil region" evidence="2">
    <location>
        <begin position="666"/>
        <end position="703"/>
    </location>
</feature>
<reference evidence="5 6" key="1">
    <citation type="submission" date="2017-09" db="EMBL/GenBank/DDBJ databases">
        <title>Depth-based differentiation of microbial function through sediment-hosted aquifers and enrichment of novel symbionts in the deep terrestrial subsurface.</title>
        <authorList>
            <person name="Probst A.J."/>
            <person name="Ladd B."/>
            <person name="Jarett J.K."/>
            <person name="Geller-Mcgrath D.E."/>
            <person name="Sieber C.M."/>
            <person name="Emerson J.B."/>
            <person name="Anantharaman K."/>
            <person name="Thomas B.C."/>
            <person name="Malmstrom R."/>
            <person name="Stieglmeier M."/>
            <person name="Klingl A."/>
            <person name="Woyke T."/>
            <person name="Ryan C.M."/>
            <person name="Banfield J.F."/>
        </authorList>
    </citation>
    <scope>NUCLEOTIDE SEQUENCE [LARGE SCALE GENOMIC DNA]</scope>
    <source>
        <strain evidence="5">CG08_land_8_20_14_0_20_40_16</strain>
    </source>
</reference>
<dbReference type="EMBL" id="PEXU01000035">
    <property type="protein sequence ID" value="PIS42559.1"/>
    <property type="molecule type" value="Genomic_DNA"/>
</dbReference>
<feature type="region of interest" description="Disordered" evidence="3">
    <location>
        <begin position="742"/>
        <end position="769"/>
    </location>
</feature>
<feature type="domain" description="RecF/RecN/SMC N-terminal" evidence="4">
    <location>
        <begin position="2"/>
        <end position="876"/>
    </location>
</feature>
<dbReference type="InterPro" id="IPR003395">
    <property type="entry name" value="RecF/RecN/SMC_N"/>
</dbReference>
<feature type="coiled-coil region" evidence="2">
    <location>
        <begin position="241"/>
        <end position="374"/>
    </location>
</feature>
<dbReference type="GO" id="GO:0005524">
    <property type="term" value="F:ATP binding"/>
    <property type="evidence" value="ECO:0007669"/>
    <property type="project" value="InterPro"/>
</dbReference>
<proteinExistence type="predicted"/>
<comment type="caution">
    <text evidence="5">The sequence shown here is derived from an EMBL/GenBank/DDBJ whole genome shotgun (WGS) entry which is preliminary data.</text>
</comment>
<accession>A0A2H0YW96</accession>
<dbReference type="Pfam" id="PF02463">
    <property type="entry name" value="SMC_N"/>
    <property type="match status" value="1"/>
</dbReference>
<dbReference type="Proteomes" id="UP000231542">
    <property type="component" value="Unassembled WGS sequence"/>
</dbReference>
<name>A0A2H0YW96_9BACT</name>
<evidence type="ECO:0000256" key="3">
    <source>
        <dbReference type="SAM" id="MobiDB-lite"/>
    </source>
</evidence>
<evidence type="ECO:0000256" key="2">
    <source>
        <dbReference type="SAM" id="Coils"/>
    </source>
</evidence>
<dbReference type="AlphaFoldDB" id="A0A2H0YW96"/>
<evidence type="ECO:0000313" key="6">
    <source>
        <dbReference type="Proteomes" id="UP000231542"/>
    </source>
</evidence>
<dbReference type="PIRSF" id="PIRSF005719">
    <property type="entry name" value="SMC"/>
    <property type="match status" value="1"/>
</dbReference>
<dbReference type="InterPro" id="IPR027417">
    <property type="entry name" value="P-loop_NTPase"/>
</dbReference>